<dbReference type="Pfam" id="PF04122">
    <property type="entry name" value="CW_binding_2"/>
    <property type="match status" value="3"/>
</dbReference>
<dbReference type="PANTHER" id="PTHR30032">
    <property type="entry name" value="N-ACETYLMURAMOYL-L-ALANINE AMIDASE-RELATED"/>
    <property type="match status" value="1"/>
</dbReference>
<gene>
    <name evidence="2" type="ORF">CHCC15381_3263</name>
</gene>
<dbReference type="EMBL" id="NILF01000062">
    <property type="protein sequence ID" value="TWL34820.1"/>
    <property type="molecule type" value="Genomic_DNA"/>
</dbReference>
<evidence type="ECO:0000313" key="2">
    <source>
        <dbReference type="EMBL" id="TWL34820.1"/>
    </source>
</evidence>
<dbReference type="CDD" id="cd02696">
    <property type="entry name" value="MurNAc-LAA"/>
    <property type="match status" value="1"/>
</dbReference>
<accession>A0ABY3FTH1</accession>
<protein>
    <submittedName>
        <fullName evidence="2">N-acetylmuramoyl-L-alanine amidase LytC</fullName>
    </submittedName>
</protein>
<proteinExistence type="predicted"/>
<dbReference type="SUPFAM" id="SSF53187">
    <property type="entry name" value="Zn-dependent exopeptidases"/>
    <property type="match status" value="1"/>
</dbReference>
<sequence length="512" mass="54974">MFSFLLPNDLKYLEGKILRSLLKVLTFSFLGLILFIPSALADNTANRIAGKNRYDTAVQASKKGWSTASTAVIVGGGAYADAISAAPFAYQKNAPLLLTNANNLSSETKSRLKELKTKTVYIIGGTSTVSYTVENQIKSLGITVKRIVGKNRYDTAAKVAKSMPSTSKAIVANGFLYAEPIAIIPYAAKNGYPILFTNNSTLNSYTADALKSKGIKQTYVIGGNGSINSTLYKRLPSPIRIGGVNRYDISVNIAKKLTLNTSNTYVSNGYSYADSIAGAALAAKQNKAIILTNGENLSKEPRAFIGNKNIKNFSVVGGTSSVTSKVMTQLKNPAVGKTIFIDPGHGDQDPGAIGNGLQEKDVNLDIAKRLNSKLNSAGAIPVMSRSNDTFYSLEERVKKGANANVDLFISIHANSYTSSSQGTETYYDKTYQSANSQRLAELVQPRVVSAFGTRDRGVKTAGFYVIKYSKMPSVLIETAFITNSSDASKLKSVTLKDKAAKGINDAVSAYYR</sequence>
<dbReference type="InterPro" id="IPR007253">
    <property type="entry name" value="Cell_wall-bd_2"/>
</dbReference>
<dbReference type="InterPro" id="IPR051922">
    <property type="entry name" value="Bact_Sporulation_Assoc"/>
</dbReference>
<reference evidence="2 3" key="1">
    <citation type="submission" date="2019-06" db="EMBL/GenBank/DDBJ databases">
        <title>Genome sequence analysis of &gt;100 Bacillus licheniformis strains suggests intrinsic resistance to this species.</title>
        <authorList>
            <person name="Wels M."/>
            <person name="Siezen R.J."/>
            <person name="Johansen E."/>
            <person name="Stuer-Lauridsen B."/>
            <person name="Bjerre K."/>
            <person name="Nielsen B.K.K."/>
        </authorList>
    </citation>
    <scope>NUCLEOTIDE SEQUENCE [LARGE SCALE GENOMIC DNA]</scope>
    <source>
        <strain evidence="2 3">BAC-15381</strain>
    </source>
</reference>
<keyword evidence="3" id="KW-1185">Reference proteome</keyword>
<organism evidence="2 3">
    <name type="scientific">Bacillus paralicheniformis</name>
    <dbReference type="NCBI Taxonomy" id="1648923"/>
    <lineage>
        <taxon>Bacteria</taxon>
        <taxon>Bacillati</taxon>
        <taxon>Bacillota</taxon>
        <taxon>Bacilli</taxon>
        <taxon>Bacillales</taxon>
        <taxon>Bacillaceae</taxon>
        <taxon>Bacillus</taxon>
    </lineage>
</organism>
<comment type="caution">
    <text evidence="2">The sequence shown here is derived from an EMBL/GenBank/DDBJ whole genome shotgun (WGS) entry which is preliminary data.</text>
</comment>
<dbReference type="Pfam" id="PF01520">
    <property type="entry name" value="Amidase_3"/>
    <property type="match status" value="1"/>
</dbReference>
<dbReference type="Gene3D" id="3.40.630.40">
    <property type="entry name" value="Zn-dependent exopeptidases"/>
    <property type="match status" value="1"/>
</dbReference>
<dbReference type="PANTHER" id="PTHR30032:SF1">
    <property type="entry name" value="N-ACETYLMURAMOYL-L-ALANINE AMIDASE LYTC"/>
    <property type="match status" value="1"/>
</dbReference>
<dbReference type="SMART" id="SM00646">
    <property type="entry name" value="Ami_3"/>
    <property type="match status" value="1"/>
</dbReference>
<feature type="domain" description="MurNAc-LAA" evidence="1">
    <location>
        <begin position="397"/>
        <end position="508"/>
    </location>
</feature>
<name>A0ABY3FTH1_9BACI</name>
<dbReference type="Proteomes" id="UP000429980">
    <property type="component" value="Unassembled WGS sequence"/>
</dbReference>
<dbReference type="InterPro" id="IPR002508">
    <property type="entry name" value="MurNAc-LAA_cat"/>
</dbReference>
<evidence type="ECO:0000259" key="1">
    <source>
        <dbReference type="SMART" id="SM00646"/>
    </source>
</evidence>
<dbReference type="Gene3D" id="3.40.50.12090">
    <property type="match status" value="2"/>
</dbReference>
<evidence type="ECO:0000313" key="3">
    <source>
        <dbReference type="Proteomes" id="UP000429980"/>
    </source>
</evidence>